<dbReference type="InterPro" id="IPR055287">
    <property type="entry name" value="IL-16-like"/>
</dbReference>
<feature type="compositionally biased region" description="Low complexity" evidence="1">
    <location>
        <begin position="423"/>
        <end position="433"/>
    </location>
</feature>
<gene>
    <name evidence="3" type="ORF">MPIPNATIZW_LOCUS10693</name>
</gene>
<feature type="region of interest" description="Disordered" evidence="1">
    <location>
        <begin position="1"/>
        <end position="201"/>
    </location>
</feature>
<sequence length="542" mass="54420">MSDGPGHGHGQGHGHGPPEAGSPGPADGAPRPLDMGPGAPPTGSGAVKKGPPVAPKPAWFRQSLRRLRAQGPDPGEPPAAAPGKPPAAASRSLGSIRHRISSFETLGCSPPPPQAAPRPSLQPPRPRAEAPEPPGGPGGGGPGVGDPGAPPAAEQPAPGDGGAGGTPAPPELRPPGRRARSLPLSRARSLDADTGDGACPLRALSGRVSCAVLRSLLGRPASAPGSPCGRAPAEASPGPDPDPAAGSTDSGFSLNLSELRGYSEGLGELREPPEATACAPAAGQAVLALLSAEELRELLEEVQELDAAALQQLESIHVTVLHKEEGAGLGFSLAGGADLESREVTVHRVFPSGLAAQEGTIRKGDEVLSINGKSLRGATHSQALAILRQAREPRQAVVVTRRPAPGPRPSAEAPTPAAPAAPAPAAGDAASDPATEDAVAVETLTLTLEKTPAGLGFSLEGGRGSLQGDRPLTVNRVFTGAASGPESVRPGDEVLQLAGATTQGLTRFEAWSLIKALPDGPVPVSVRRRSPRPQRTPSPGPP</sequence>
<dbReference type="SUPFAM" id="SSF50156">
    <property type="entry name" value="PDZ domain-like"/>
    <property type="match status" value="2"/>
</dbReference>
<feature type="compositionally biased region" description="Pro residues" evidence="1">
    <location>
        <begin position="74"/>
        <end position="85"/>
    </location>
</feature>
<dbReference type="InterPro" id="IPR036034">
    <property type="entry name" value="PDZ_sf"/>
</dbReference>
<evidence type="ECO:0000313" key="3">
    <source>
        <dbReference type="EMBL" id="CAK6442387.1"/>
    </source>
</evidence>
<feature type="region of interest" description="Disordered" evidence="1">
    <location>
        <begin position="395"/>
        <end position="434"/>
    </location>
</feature>
<dbReference type="EMBL" id="OY882878">
    <property type="protein sequence ID" value="CAK6442387.1"/>
    <property type="molecule type" value="Genomic_DNA"/>
</dbReference>
<dbReference type="Pfam" id="PF00595">
    <property type="entry name" value="PDZ"/>
    <property type="match status" value="1"/>
</dbReference>
<proteinExistence type="predicted"/>
<feature type="region of interest" description="Disordered" evidence="1">
    <location>
        <begin position="519"/>
        <end position="542"/>
    </location>
</feature>
<dbReference type="SMART" id="SM00228">
    <property type="entry name" value="PDZ"/>
    <property type="match status" value="2"/>
</dbReference>
<feature type="domain" description="PDZ" evidence="2">
    <location>
        <begin position="317"/>
        <end position="402"/>
    </location>
</feature>
<dbReference type="CDD" id="cd06762">
    <property type="entry name" value="PDZ6_PDZD2-PDZ3_hPro-IL-16-like"/>
    <property type="match status" value="1"/>
</dbReference>
<feature type="domain" description="PDZ" evidence="2">
    <location>
        <begin position="445"/>
        <end position="515"/>
    </location>
</feature>
<evidence type="ECO:0000259" key="2">
    <source>
        <dbReference type="PROSITE" id="PS50106"/>
    </source>
</evidence>
<name>A0ABP0A1H5_PIPNA</name>
<feature type="compositionally biased region" description="Low complexity" evidence="1">
    <location>
        <begin position="231"/>
        <end position="247"/>
    </location>
</feature>
<dbReference type="PANTHER" id="PTHR48484:SF2">
    <property type="entry name" value="PRO-INTERLEUKIN-16"/>
    <property type="match status" value="1"/>
</dbReference>
<dbReference type="InterPro" id="IPR001478">
    <property type="entry name" value="PDZ"/>
</dbReference>
<dbReference type="Proteomes" id="UP001314169">
    <property type="component" value="Chromosome 21"/>
</dbReference>
<feature type="region of interest" description="Disordered" evidence="1">
    <location>
        <begin position="219"/>
        <end position="254"/>
    </location>
</feature>
<dbReference type="PROSITE" id="PS50106">
    <property type="entry name" value="PDZ"/>
    <property type="match status" value="2"/>
</dbReference>
<accession>A0ABP0A1H5</accession>
<feature type="compositionally biased region" description="Gly residues" evidence="1">
    <location>
        <begin position="1"/>
        <end position="15"/>
    </location>
</feature>
<feature type="compositionally biased region" description="Gly residues" evidence="1">
    <location>
        <begin position="137"/>
        <end position="146"/>
    </location>
</feature>
<organism evidence="3 4">
    <name type="scientific">Pipistrellus nathusii</name>
    <name type="common">Nathusius' pipistrelle</name>
    <dbReference type="NCBI Taxonomy" id="59473"/>
    <lineage>
        <taxon>Eukaryota</taxon>
        <taxon>Metazoa</taxon>
        <taxon>Chordata</taxon>
        <taxon>Craniata</taxon>
        <taxon>Vertebrata</taxon>
        <taxon>Euteleostomi</taxon>
        <taxon>Mammalia</taxon>
        <taxon>Eutheria</taxon>
        <taxon>Laurasiatheria</taxon>
        <taxon>Chiroptera</taxon>
        <taxon>Yangochiroptera</taxon>
        <taxon>Vespertilionidae</taxon>
        <taxon>Pipistrellus</taxon>
    </lineage>
</organism>
<protein>
    <recommendedName>
        <fullName evidence="2">PDZ domain-containing protein</fullName>
    </recommendedName>
</protein>
<evidence type="ECO:0000313" key="4">
    <source>
        <dbReference type="Proteomes" id="UP001314169"/>
    </source>
</evidence>
<dbReference type="PANTHER" id="PTHR48484">
    <property type="entry name" value="PRO-INTERLEUKIN-16"/>
    <property type="match status" value="1"/>
</dbReference>
<dbReference type="Gene3D" id="2.30.42.10">
    <property type="match status" value="2"/>
</dbReference>
<evidence type="ECO:0000256" key="1">
    <source>
        <dbReference type="SAM" id="MobiDB-lite"/>
    </source>
</evidence>
<keyword evidence="4" id="KW-1185">Reference proteome</keyword>
<reference evidence="3" key="1">
    <citation type="submission" date="2023-12" db="EMBL/GenBank/DDBJ databases">
        <authorList>
            <person name="Brown T."/>
        </authorList>
    </citation>
    <scope>NUCLEOTIDE SEQUENCE</scope>
</reference>
<feature type="compositionally biased region" description="Pro residues" evidence="1">
    <location>
        <begin position="109"/>
        <end position="136"/>
    </location>
</feature>